<dbReference type="Pfam" id="PF02364">
    <property type="entry name" value="Glucan_synthase"/>
    <property type="match status" value="1"/>
</dbReference>
<dbReference type="PANTHER" id="PTHR12741:SF48">
    <property type="entry name" value="1,3-BETA-GLUCAN SYNTHASE COMPONENT FKS1-RELATED"/>
    <property type="match status" value="1"/>
</dbReference>
<dbReference type="PANTHER" id="PTHR12741">
    <property type="entry name" value="LYST-INTERACTING PROTEIN LIP5 DOPAMINE RESPONSIVE PROTEIN DRG-1"/>
    <property type="match status" value="1"/>
</dbReference>
<evidence type="ECO:0000256" key="1">
    <source>
        <dbReference type="SAM" id="Phobius"/>
    </source>
</evidence>
<dbReference type="GO" id="GO:0003843">
    <property type="term" value="F:1,3-beta-D-glucan synthase activity"/>
    <property type="evidence" value="ECO:0007669"/>
    <property type="project" value="InterPro"/>
</dbReference>
<name>A0A137P9P3_CONC2</name>
<dbReference type="EMBL" id="KQ964468">
    <property type="protein sequence ID" value="KXN71725.1"/>
    <property type="molecule type" value="Genomic_DNA"/>
</dbReference>
<dbReference type="AlphaFoldDB" id="A0A137P9P3"/>
<evidence type="ECO:0000313" key="3">
    <source>
        <dbReference type="EMBL" id="KXN71725.1"/>
    </source>
</evidence>
<accession>A0A137P9P3</accession>
<dbReference type="OrthoDB" id="2686863at2759"/>
<feature type="domain" description="Glycosyl transferase 48" evidence="2">
    <location>
        <begin position="1"/>
        <end position="144"/>
    </location>
</feature>
<dbReference type="InterPro" id="IPR003440">
    <property type="entry name" value="Glyco_trans_48_dom"/>
</dbReference>
<dbReference type="GO" id="GO:0051278">
    <property type="term" value="P:fungal-type cell wall polysaccharide biosynthetic process"/>
    <property type="evidence" value="ECO:0007669"/>
    <property type="project" value="TreeGrafter"/>
</dbReference>
<feature type="non-terminal residue" evidence="3">
    <location>
        <position position="144"/>
    </location>
</feature>
<keyword evidence="3" id="KW-0808">Transferase</keyword>
<evidence type="ECO:0000259" key="2">
    <source>
        <dbReference type="Pfam" id="PF02364"/>
    </source>
</evidence>
<organism evidence="3 4">
    <name type="scientific">Conidiobolus coronatus (strain ATCC 28846 / CBS 209.66 / NRRL 28638)</name>
    <name type="common">Delacroixia coronata</name>
    <dbReference type="NCBI Taxonomy" id="796925"/>
    <lineage>
        <taxon>Eukaryota</taxon>
        <taxon>Fungi</taxon>
        <taxon>Fungi incertae sedis</taxon>
        <taxon>Zoopagomycota</taxon>
        <taxon>Entomophthoromycotina</taxon>
        <taxon>Entomophthoromycetes</taxon>
        <taxon>Entomophthorales</taxon>
        <taxon>Ancylistaceae</taxon>
        <taxon>Conidiobolus</taxon>
    </lineage>
</organism>
<evidence type="ECO:0000313" key="4">
    <source>
        <dbReference type="Proteomes" id="UP000070444"/>
    </source>
</evidence>
<dbReference type="Proteomes" id="UP000070444">
    <property type="component" value="Unassembled WGS sequence"/>
</dbReference>
<gene>
    <name evidence="3" type="ORF">CONCODRAFT_30575</name>
</gene>
<feature type="transmembrane region" description="Helical" evidence="1">
    <location>
        <begin position="62"/>
        <end position="94"/>
    </location>
</feature>
<keyword evidence="1" id="KW-0472">Membrane</keyword>
<keyword evidence="4" id="KW-1185">Reference proteome</keyword>
<keyword evidence="1" id="KW-1133">Transmembrane helix</keyword>
<feature type="non-terminal residue" evidence="3">
    <location>
        <position position="1"/>
    </location>
</feature>
<keyword evidence="1" id="KW-0812">Transmembrane</keyword>
<dbReference type="GO" id="GO:0005886">
    <property type="term" value="C:plasma membrane"/>
    <property type="evidence" value="ECO:0007669"/>
    <property type="project" value="TreeGrafter"/>
</dbReference>
<protein>
    <submittedName>
        <fullName evidence="3">Glycosyltransferase family 48 protein</fullName>
    </submittedName>
</protein>
<dbReference type="STRING" id="796925.A0A137P9P3"/>
<dbReference type="GO" id="GO:0006075">
    <property type="term" value="P:(1-&gt;3)-beta-D-glucan biosynthetic process"/>
    <property type="evidence" value="ECO:0007669"/>
    <property type="project" value="InterPro"/>
</dbReference>
<proteinExistence type="predicted"/>
<sequence>SLAPMFEIFTTQIYSHSILSNLSFGGARYIGTGRGFATTRQSFATLYSRFASSSIYSGMRSLILLMFCCVTMFTAPLLYFWFTCLGLILSPWLYNPHQFSLMEFILDYRNFLHWMSAGNSSSAKDSWIAHCRYARTRITGQKRK</sequence>
<dbReference type="GO" id="GO:0000148">
    <property type="term" value="C:1,3-beta-D-glucan synthase complex"/>
    <property type="evidence" value="ECO:0007669"/>
    <property type="project" value="InterPro"/>
</dbReference>
<reference evidence="3 4" key="1">
    <citation type="journal article" date="2015" name="Genome Biol. Evol.">
        <title>Phylogenomic analyses indicate that early fungi evolved digesting cell walls of algal ancestors of land plants.</title>
        <authorList>
            <person name="Chang Y."/>
            <person name="Wang S."/>
            <person name="Sekimoto S."/>
            <person name="Aerts A.L."/>
            <person name="Choi C."/>
            <person name="Clum A."/>
            <person name="LaButti K.M."/>
            <person name="Lindquist E.A."/>
            <person name="Yee Ngan C."/>
            <person name="Ohm R.A."/>
            <person name="Salamov A.A."/>
            <person name="Grigoriev I.V."/>
            <person name="Spatafora J.W."/>
            <person name="Berbee M.L."/>
        </authorList>
    </citation>
    <scope>NUCLEOTIDE SEQUENCE [LARGE SCALE GENOMIC DNA]</scope>
    <source>
        <strain evidence="3 4">NRRL 28638</strain>
    </source>
</reference>